<dbReference type="InterPro" id="IPR040449">
    <property type="entry name" value="Peptidase_S66_N"/>
</dbReference>
<protein>
    <recommendedName>
        <fullName evidence="8">LD-carboxypeptidase</fullName>
    </recommendedName>
</protein>
<dbReference type="PANTHER" id="PTHR30237:SF6">
    <property type="entry name" value="CARBOXYPEPTIDASE YOCD-RELATED"/>
    <property type="match status" value="1"/>
</dbReference>
<feature type="domain" description="LD-carboxypeptidase C-terminal" evidence="5">
    <location>
        <begin position="176"/>
        <end position="294"/>
    </location>
</feature>
<sequence>MIIRKARKLKPGDKVGVVSPSEPIVFRNKFKSSIRELEEMGLEVVLGENVFKEYRGYSAGTVEERIKDLNTMIKDRQVKAIFTSLGGFTSNQLLPLINYSAIRKNPKIIIGYSDISVLLNAIYVKTKLITFHGPTLEFGIPHWKKFTRDHFEKALFESGPIGKIKAFKVLKSGKATGRLIGGNLSVLRTLWGTKFSPKWRDTIFFWEDENITFEDLEHFLAHLKLVGALEKMRGMVIGKLKNIYKFKSKRRKANTVEQIILEATKNYNFPIIMNVDFGHFPKQITIPIGAKATIDTSKNLFSIDEAGVVD</sequence>
<dbReference type="InterPro" id="IPR027461">
    <property type="entry name" value="Carboxypeptidase_A_C_sf"/>
</dbReference>
<accession>A0A1G2F2M5</accession>
<gene>
    <name evidence="6" type="ORF">A2V69_02570</name>
</gene>
<comment type="similarity">
    <text evidence="1">Belongs to the peptidase S66 family.</text>
</comment>
<proteinExistence type="inferred from homology"/>
<dbReference type="Gene3D" id="3.50.30.60">
    <property type="entry name" value="LD-carboxypeptidase A C-terminal domain-like"/>
    <property type="match status" value="1"/>
</dbReference>
<comment type="caution">
    <text evidence="6">The sequence shown here is derived from an EMBL/GenBank/DDBJ whole genome shotgun (WGS) entry which is preliminary data.</text>
</comment>
<dbReference type="InterPro" id="IPR029062">
    <property type="entry name" value="Class_I_gatase-like"/>
</dbReference>
<evidence type="ECO:0000256" key="1">
    <source>
        <dbReference type="ARBA" id="ARBA00010233"/>
    </source>
</evidence>
<feature type="active site" description="Nucleophile" evidence="3">
    <location>
        <position position="113"/>
    </location>
</feature>
<name>A0A1G2F2M5_9BACT</name>
<dbReference type="STRING" id="1801990.A2V69_02570"/>
<reference evidence="6 7" key="1">
    <citation type="journal article" date="2016" name="Nat. Commun.">
        <title>Thousands of microbial genomes shed light on interconnected biogeochemical processes in an aquifer system.</title>
        <authorList>
            <person name="Anantharaman K."/>
            <person name="Brown C.T."/>
            <person name="Hug L.A."/>
            <person name="Sharon I."/>
            <person name="Castelle C.J."/>
            <person name="Probst A.J."/>
            <person name="Thomas B.C."/>
            <person name="Singh A."/>
            <person name="Wilkins M.J."/>
            <person name="Karaoz U."/>
            <person name="Brodie E.L."/>
            <person name="Williams K.H."/>
            <person name="Hubbard S.S."/>
            <person name="Banfield J.F."/>
        </authorList>
    </citation>
    <scope>NUCLEOTIDE SEQUENCE [LARGE SCALE GENOMIC DNA]</scope>
</reference>
<dbReference type="AlphaFoldDB" id="A0A1G2F2M5"/>
<feature type="active site" description="Charge relay system" evidence="3">
    <location>
        <position position="279"/>
    </location>
</feature>
<evidence type="ECO:0000256" key="3">
    <source>
        <dbReference type="PIRSR" id="PIRSR028757-1"/>
    </source>
</evidence>
<dbReference type="EMBL" id="MHMT01000020">
    <property type="protein sequence ID" value="OGZ32336.1"/>
    <property type="molecule type" value="Genomic_DNA"/>
</dbReference>
<dbReference type="SUPFAM" id="SSF52317">
    <property type="entry name" value="Class I glutamine amidotransferase-like"/>
    <property type="match status" value="1"/>
</dbReference>
<evidence type="ECO:0000313" key="6">
    <source>
        <dbReference type="EMBL" id="OGZ32336.1"/>
    </source>
</evidence>
<dbReference type="PANTHER" id="PTHR30237">
    <property type="entry name" value="MURAMOYLTETRAPEPTIDE CARBOXYPEPTIDASE"/>
    <property type="match status" value="1"/>
</dbReference>
<evidence type="ECO:0000259" key="4">
    <source>
        <dbReference type="Pfam" id="PF02016"/>
    </source>
</evidence>
<dbReference type="InterPro" id="IPR040921">
    <property type="entry name" value="Peptidase_S66C"/>
</dbReference>
<dbReference type="Pfam" id="PF17676">
    <property type="entry name" value="Peptidase_S66C"/>
    <property type="match status" value="1"/>
</dbReference>
<dbReference type="Proteomes" id="UP000177810">
    <property type="component" value="Unassembled WGS sequence"/>
</dbReference>
<dbReference type="PIRSF" id="PIRSF028757">
    <property type="entry name" value="LD-carboxypeptidase"/>
    <property type="match status" value="1"/>
</dbReference>
<evidence type="ECO:0000256" key="2">
    <source>
        <dbReference type="ARBA" id="ARBA00022801"/>
    </source>
</evidence>
<keyword evidence="2" id="KW-0378">Hydrolase</keyword>
<dbReference type="Gene3D" id="3.40.50.10740">
    <property type="entry name" value="Class I glutamine amidotransferase-like"/>
    <property type="match status" value="1"/>
</dbReference>
<dbReference type="GO" id="GO:0016787">
    <property type="term" value="F:hydrolase activity"/>
    <property type="evidence" value="ECO:0007669"/>
    <property type="project" value="UniProtKB-KW"/>
</dbReference>
<feature type="domain" description="LD-carboxypeptidase N-terminal" evidence="4">
    <location>
        <begin position="15"/>
        <end position="133"/>
    </location>
</feature>
<dbReference type="CDD" id="cd07025">
    <property type="entry name" value="Peptidase_S66"/>
    <property type="match status" value="1"/>
</dbReference>
<dbReference type="Pfam" id="PF02016">
    <property type="entry name" value="Peptidase_S66"/>
    <property type="match status" value="1"/>
</dbReference>
<evidence type="ECO:0000313" key="7">
    <source>
        <dbReference type="Proteomes" id="UP000177810"/>
    </source>
</evidence>
<dbReference type="InterPro" id="IPR003507">
    <property type="entry name" value="S66_fam"/>
</dbReference>
<feature type="active site" description="Charge relay system" evidence="3">
    <location>
        <position position="207"/>
    </location>
</feature>
<evidence type="ECO:0008006" key="8">
    <source>
        <dbReference type="Google" id="ProtNLM"/>
    </source>
</evidence>
<evidence type="ECO:0000259" key="5">
    <source>
        <dbReference type="Pfam" id="PF17676"/>
    </source>
</evidence>
<dbReference type="SUPFAM" id="SSF141986">
    <property type="entry name" value="LD-carboxypeptidase A C-terminal domain-like"/>
    <property type="match status" value="1"/>
</dbReference>
<organism evidence="6 7">
    <name type="scientific">Candidatus Portnoybacteria bacterium RBG_13_40_8</name>
    <dbReference type="NCBI Taxonomy" id="1801990"/>
    <lineage>
        <taxon>Bacteria</taxon>
        <taxon>Candidatus Portnoyibacteriota</taxon>
    </lineage>
</organism>
<dbReference type="InterPro" id="IPR027478">
    <property type="entry name" value="LdcA_N"/>
</dbReference>